<keyword evidence="2 11" id="KW-0813">Transport</keyword>
<dbReference type="HAMAP" id="MF_01844">
    <property type="entry name" value="NhaA"/>
    <property type="match status" value="1"/>
</dbReference>
<dbReference type="NCBIfam" id="TIGR00773">
    <property type="entry name" value="NhaA"/>
    <property type="match status" value="1"/>
</dbReference>
<dbReference type="GO" id="GO:0015385">
    <property type="term" value="F:sodium:proton antiporter activity"/>
    <property type="evidence" value="ECO:0007669"/>
    <property type="project" value="UniProtKB-UniRule"/>
</dbReference>
<evidence type="ECO:0000256" key="10">
    <source>
        <dbReference type="ARBA" id="ARBA00023201"/>
    </source>
</evidence>
<reference evidence="13" key="1">
    <citation type="journal article" date="2021" name="PeerJ">
        <title>Extensive microbial diversity within the chicken gut microbiome revealed by metagenomics and culture.</title>
        <authorList>
            <person name="Gilroy R."/>
            <person name="Ravi A."/>
            <person name="Getino M."/>
            <person name="Pursley I."/>
            <person name="Horton D.L."/>
            <person name="Alikhan N.F."/>
            <person name="Baker D."/>
            <person name="Gharbi K."/>
            <person name="Hall N."/>
            <person name="Watson M."/>
            <person name="Adriaenssens E.M."/>
            <person name="Foster-Nyarko E."/>
            <person name="Jarju S."/>
            <person name="Secka A."/>
            <person name="Antonio M."/>
            <person name="Oren A."/>
            <person name="Chaudhuri R.R."/>
            <person name="La Ragione R."/>
            <person name="Hildebrand F."/>
            <person name="Pallen M.J."/>
        </authorList>
    </citation>
    <scope>NUCLEOTIDE SEQUENCE</scope>
    <source>
        <strain evidence="13">ChiGjej6B6-11269</strain>
    </source>
</reference>
<feature type="compositionally biased region" description="Low complexity" evidence="12">
    <location>
        <begin position="1"/>
        <end position="23"/>
    </location>
</feature>
<comment type="similarity">
    <text evidence="11">Belongs to the NhaA Na(+)/H(+) (TC 2.A.33) antiporter family.</text>
</comment>
<evidence type="ECO:0000313" key="14">
    <source>
        <dbReference type="Proteomes" id="UP000786989"/>
    </source>
</evidence>
<keyword evidence="6 11" id="KW-1133">Transmembrane helix</keyword>
<feature type="transmembrane region" description="Helical" evidence="11">
    <location>
        <begin position="79"/>
        <end position="102"/>
    </location>
</feature>
<accession>A0A9D3A0N2</accession>
<comment type="catalytic activity">
    <reaction evidence="11">
        <text>Na(+)(in) + 2 H(+)(out) = Na(+)(out) + 2 H(+)(in)</text>
        <dbReference type="Rhea" id="RHEA:29251"/>
        <dbReference type="ChEBI" id="CHEBI:15378"/>
        <dbReference type="ChEBI" id="CHEBI:29101"/>
    </reaction>
</comment>
<gene>
    <name evidence="11 13" type="primary">nhaA</name>
    <name evidence="13" type="ORF">K8U77_01160</name>
</gene>
<dbReference type="GO" id="GO:0006885">
    <property type="term" value="P:regulation of pH"/>
    <property type="evidence" value="ECO:0007669"/>
    <property type="project" value="UniProtKB-UniRule"/>
</dbReference>
<feature type="transmembrane region" description="Helical" evidence="11">
    <location>
        <begin position="402"/>
        <end position="423"/>
    </location>
</feature>
<dbReference type="InterPro" id="IPR023171">
    <property type="entry name" value="Na/H_antiporter_dom_sf"/>
</dbReference>
<evidence type="ECO:0000256" key="3">
    <source>
        <dbReference type="ARBA" id="ARBA00022449"/>
    </source>
</evidence>
<evidence type="ECO:0000256" key="11">
    <source>
        <dbReference type="HAMAP-Rule" id="MF_01844"/>
    </source>
</evidence>
<comment type="subcellular location">
    <subcellularLocation>
        <location evidence="1">Cell inner membrane</location>
        <topology evidence="1">Multi-pass membrane protein</topology>
    </subcellularLocation>
    <subcellularLocation>
        <location evidence="11">Cell membrane</location>
        <topology evidence="11">Multi-pass membrane protein</topology>
    </subcellularLocation>
</comment>
<reference evidence="13" key="2">
    <citation type="submission" date="2021-09" db="EMBL/GenBank/DDBJ databases">
        <authorList>
            <person name="Gilroy R."/>
        </authorList>
    </citation>
    <scope>NUCLEOTIDE SEQUENCE</scope>
    <source>
        <strain evidence="13">ChiGjej6B6-11269</strain>
    </source>
</reference>
<keyword evidence="3 11" id="KW-0050">Antiport</keyword>
<feature type="compositionally biased region" description="Polar residues" evidence="12">
    <location>
        <begin position="41"/>
        <end position="51"/>
    </location>
</feature>
<evidence type="ECO:0000313" key="13">
    <source>
        <dbReference type="EMBL" id="HJF64713.1"/>
    </source>
</evidence>
<keyword evidence="9 11" id="KW-0472">Membrane</keyword>
<feature type="transmembrane region" description="Helical" evidence="11">
    <location>
        <begin position="371"/>
        <end position="390"/>
    </location>
</feature>
<feature type="transmembrane region" description="Helical" evidence="11">
    <location>
        <begin position="443"/>
        <end position="465"/>
    </location>
</feature>
<organism evidence="13 14">
    <name type="scientific">Slackia equolifaciens</name>
    <dbReference type="NCBI Taxonomy" id="498718"/>
    <lineage>
        <taxon>Bacteria</taxon>
        <taxon>Bacillati</taxon>
        <taxon>Actinomycetota</taxon>
        <taxon>Coriobacteriia</taxon>
        <taxon>Eggerthellales</taxon>
        <taxon>Eggerthellaceae</taxon>
        <taxon>Slackia</taxon>
    </lineage>
</organism>
<evidence type="ECO:0000256" key="9">
    <source>
        <dbReference type="ARBA" id="ARBA00023136"/>
    </source>
</evidence>
<comment type="caution">
    <text evidence="13">The sequence shown here is derived from an EMBL/GenBank/DDBJ whole genome shotgun (WGS) entry which is preliminary data.</text>
</comment>
<evidence type="ECO:0000256" key="1">
    <source>
        <dbReference type="ARBA" id="ARBA00004429"/>
    </source>
</evidence>
<feature type="transmembrane region" description="Helical" evidence="11">
    <location>
        <begin position="249"/>
        <end position="265"/>
    </location>
</feature>
<dbReference type="GO" id="GO:0005886">
    <property type="term" value="C:plasma membrane"/>
    <property type="evidence" value="ECO:0007669"/>
    <property type="project" value="UniProtKB-SubCell"/>
</dbReference>
<feature type="transmembrane region" description="Helical" evidence="11">
    <location>
        <begin position="220"/>
        <end position="243"/>
    </location>
</feature>
<feature type="transmembrane region" description="Helical" evidence="11">
    <location>
        <begin position="194"/>
        <end position="213"/>
    </location>
</feature>
<dbReference type="Proteomes" id="UP000786989">
    <property type="component" value="Unassembled WGS sequence"/>
</dbReference>
<sequence>MTQETQHSQQAQGAPQSPQSQTQDGLQAPRPQARHSAPDGQGSQAQHQTPDGQGEHPLFIDEVSRHQARYMKVVEFTHSATKAAGIMLLAAIAALVLVNSPAGEAFEHFIHEPVGVFFGDQVASMSFGHVINDIFMAVFFLLVGLEIKYEMTVGELTNIRQALLPIVAACGGVVAPIVIYSIFNAGNPATAGGWGVPTATDIAFALGILALLGSRVPSGIRVFLSTLAVADDIIAILVIAIFYGQAPSLAWIAAAAVVLLVGVALNKAHVYSLVPYLLVGVVLWYCVFMSGVHATIAGVLLAFVIPSGSRVNLRSFTAWSGKKIRQAHEAYKPDEPIIGQEEYMRNVSNLSSVARLAIPPATRLEHALYPWVYFAILPLFALTNADVMLVGSDPASFFANPALFGVFFGLLLGKPIGIMLFSLAVVKVFKLAHLPENVTWKHVFGASILGGVGFTMAIFVANLAYTNPADVTCAKAAILAASTLAGIIGFVVLLSAARADAKRGVVYVTSAGADANLQVADAEATEASRELLDAIEDADRAHVEEFARPGRGVHEVAAHVKRD</sequence>
<dbReference type="PANTHER" id="PTHR30341">
    <property type="entry name" value="SODIUM ION/PROTON ANTIPORTER NHAA-RELATED"/>
    <property type="match status" value="1"/>
</dbReference>
<evidence type="ECO:0000256" key="8">
    <source>
        <dbReference type="ARBA" id="ARBA00023065"/>
    </source>
</evidence>
<dbReference type="InterPro" id="IPR004670">
    <property type="entry name" value="NhaA"/>
</dbReference>
<keyword evidence="10 11" id="KW-0739">Sodium transport</keyword>
<dbReference type="Pfam" id="PF06965">
    <property type="entry name" value="Na_H_antiport_1"/>
    <property type="match status" value="1"/>
</dbReference>
<feature type="transmembrane region" description="Helical" evidence="11">
    <location>
        <begin position="477"/>
        <end position="497"/>
    </location>
</feature>
<feature type="transmembrane region" description="Helical" evidence="11">
    <location>
        <begin position="163"/>
        <end position="182"/>
    </location>
</feature>
<comment type="function">
    <text evidence="11">Na(+)/H(+) antiporter that extrudes sodium in exchange for external protons.</text>
</comment>
<evidence type="ECO:0000256" key="5">
    <source>
        <dbReference type="ARBA" id="ARBA00022692"/>
    </source>
</evidence>
<evidence type="ECO:0000256" key="12">
    <source>
        <dbReference type="SAM" id="MobiDB-lite"/>
    </source>
</evidence>
<dbReference type="EMBL" id="DYWI01000019">
    <property type="protein sequence ID" value="HJF64713.1"/>
    <property type="molecule type" value="Genomic_DNA"/>
</dbReference>
<name>A0A9D3A0N2_9ACTN</name>
<feature type="transmembrane region" description="Helical" evidence="11">
    <location>
        <begin position="277"/>
        <end position="305"/>
    </location>
</feature>
<keyword evidence="4 11" id="KW-1003">Cell membrane</keyword>
<evidence type="ECO:0000256" key="4">
    <source>
        <dbReference type="ARBA" id="ARBA00022475"/>
    </source>
</evidence>
<keyword evidence="5 11" id="KW-0812">Transmembrane</keyword>
<proteinExistence type="inferred from homology"/>
<keyword evidence="8 11" id="KW-0406">Ion transport</keyword>
<feature type="transmembrane region" description="Helical" evidence="11">
    <location>
        <begin position="122"/>
        <end position="143"/>
    </location>
</feature>
<feature type="region of interest" description="Disordered" evidence="12">
    <location>
        <begin position="1"/>
        <end position="57"/>
    </location>
</feature>
<evidence type="ECO:0000256" key="6">
    <source>
        <dbReference type="ARBA" id="ARBA00022989"/>
    </source>
</evidence>
<dbReference type="AlphaFoldDB" id="A0A9D3A0N2"/>
<dbReference type="Gene3D" id="1.20.1530.10">
    <property type="entry name" value="Na+/H+ antiporter like domain"/>
    <property type="match status" value="1"/>
</dbReference>
<evidence type="ECO:0000256" key="2">
    <source>
        <dbReference type="ARBA" id="ARBA00022448"/>
    </source>
</evidence>
<keyword evidence="7 11" id="KW-0915">Sodium</keyword>
<protein>
    <recommendedName>
        <fullName evidence="11">Na(+)/H(+) antiporter NhaA</fullName>
    </recommendedName>
    <alternativeName>
        <fullName evidence="11">Sodium/proton antiporter NhaA</fullName>
    </alternativeName>
</protein>
<evidence type="ECO:0000256" key="7">
    <source>
        <dbReference type="ARBA" id="ARBA00023053"/>
    </source>
</evidence>
<dbReference type="PANTHER" id="PTHR30341:SF0">
    <property type="entry name" value="NA(+)_H(+) ANTIPORTER NHAA"/>
    <property type="match status" value="1"/>
</dbReference>